<evidence type="ECO:0000256" key="1">
    <source>
        <dbReference type="SAM" id="MobiDB-lite"/>
    </source>
</evidence>
<organism evidence="2 3">
    <name type="scientific">Desmophyllum pertusum</name>
    <dbReference type="NCBI Taxonomy" id="174260"/>
    <lineage>
        <taxon>Eukaryota</taxon>
        <taxon>Metazoa</taxon>
        <taxon>Cnidaria</taxon>
        <taxon>Anthozoa</taxon>
        <taxon>Hexacorallia</taxon>
        <taxon>Scleractinia</taxon>
        <taxon>Caryophylliina</taxon>
        <taxon>Caryophylliidae</taxon>
        <taxon>Desmophyllum</taxon>
    </lineage>
</organism>
<evidence type="ECO:0000313" key="3">
    <source>
        <dbReference type="Proteomes" id="UP001163046"/>
    </source>
</evidence>
<comment type="caution">
    <text evidence="2">The sequence shown here is derived from an EMBL/GenBank/DDBJ whole genome shotgun (WGS) entry which is preliminary data.</text>
</comment>
<reference evidence="2" key="1">
    <citation type="submission" date="2023-01" db="EMBL/GenBank/DDBJ databases">
        <title>Genome assembly of the deep-sea coral Lophelia pertusa.</title>
        <authorList>
            <person name="Herrera S."/>
            <person name="Cordes E."/>
        </authorList>
    </citation>
    <scope>NUCLEOTIDE SEQUENCE</scope>
    <source>
        <strain evidence="2">USNM1676648</strain>
        <tissue evidence="2">Polyp</tissue>
    </source>
</reference>
<dbReference type="OrthoDB" id="5962154at2759"/>
<accession>A0A9X0CXJ5</accession>
<gene>
    <name evidence="2" type="ORF">OS493_024720</name>
</gene>
<feature type="region of interest" description="Disordered" evidence="1">
    <location>
        <begin position="289"/>
        <end position="311"/>
    </location>
</feature>
<dbReference type="Proteomes" id="UP001163046">
    <property type="component" value="Unassembled WGS sequence"/>
</dbReference>
<keyword evidence="3" id="KW-1185">Reference proteome</keyword>
<dbReference type="EMBL" id="MU826369">
    <property type="protein sequence ID" value="KAJ7378058.1"/>
    <property type="molecule type" value="Genomic_DNA"/>
</dbReference>
<feature type="region of interest" description="Disordered" evidence="1">
    <location>
        <begin position="167"/>
        <end position="192"/>
    </location>
</feature>
<dbReference type="AlphaFoldDB" id="A0A9X0CXJ5"/>
<sequence>MYSLHDITSVCPKLEPIASDERNCREEEHLRNHSDGQMNTFAAVSLDNNNTVTMTTAQLDQYKKMSSVDKRIHERTTTDNTSPYEMKSIGAIDQQVPDESYRTPGEIPDGQILNVYTAVPVYENGSHEVFYYSVSTPERGPDSPAGTRGTYGYDTVSYERIPSKQTVAPEGLSARQSSTYGTMPCDQVSPNREMQPYSMVNQEKTPRYQMNTHRGTHRALTSYEVGVEHAHSCSCTCHHPTTQATSHFPAFGLRNERPSVIMVPASWNGVMSDTTAKVESATNGFRPDFQHMEYDDIDDSDSSDAGDEEGRTEKYFRKNIDGTTARFKLSKEDWKRIPINTFPSGGRLLSGDWTRIFLTKVKESNPWCSLRFKNNHVRSENSRKIHSAVFFRGGAECKRPECNVKVRFVIRKEKGKHVDVTYVGDVCHNSQPGGSDGISKRKRCVRRPRFSSTLDECN</sequence>
<protein>
    <submittedName>
        <fullName evidence="2">Uncharacterized protein</fullName>
    </submittedName>
</protein>
<evidence type="ECO:0000313" key="2">
    <source>
        <dbReference type="EMBL" id="KAJ7378058.1"/>
    </source>
</evidence>
<feature type="compositionally biased region" description="Acidic residues" evidence="1">
    <location>
        <begin position="295"/>
        <end position="307"/>
    </location>
</feature>
<name>A0A9X0CXJ5_9CNID</name>
<proteinExistence type="predicted"/>